<dbReference type="PROSITE" id="PS50042">
    <property type="entry name" value="CNMP_BINDING_3"/>
    <property type="match status" value="1"/>
</dbReference>
<gene>
    <name evidence="5" type="ORF">IGS68_07430</name>
</gene>
<dbReference type="InterPro" id="IPR012318">
    <property type="entry name" value="HTH_CRP"/>
</dbReference>
<dbReference type="RefSeq" id="WP_201078546.1">
    <property type="nucleotide sequence ID" value="NZ_CP067420.1"/>
</dbReference>
<dbReference type="Pfam" id="PF13545">
    <property type="entry name" value="HTH_Crp_2"/>
    <property type="match status" value="1"/>
</dbReference>
<keyword evidence="6" id="KW-1185">Reference proteome</keyword>
<dbReference type="EMBL" id="CP067420">
    <property type="protein sequence ID" value="QQP91040.1"/>
    <property type="molecule type" value="Genomic_DNA"/>
</dbReference>
<reference evidence="5" key="1">
    <citation type="submission" date="2021-02" db="EMBL/GenBank/DDBJ databases">
        <title>Skermanella TT6 skin isolate.</title>
        <authorList>
            <person name="Lee K."/>
            <person name="Ganzorig M."/>
        </authorList>
    </citation>
    <scope>NUCLEOTIDE SEQUENCE</scope>
    <source>
        <strain evidence="5">TT6</strain>
    </source>
</reference>
<feature type="domain" description="Cyclic nucleotide-binding" evidence="4">
    <location>
        <begin position="26"/>
        <end position="145"/>
    </location>
</feature>
<dbReference type="SUPFAM" id="SSF51206">
    <property type="entry name" value="cAMP-binding domain-like"/>
    <property type="match status" value="1"/>
</dbReference>
<accession>A0ABX7BBC8</accession>
<proteinExistence type="predicted"/>
<evidence type="ECO:0000256" key="1">
    <source>
        <dbReference type="ARBA" id="ARBA00023015"/>
    </source>
</evidence>
<keyword evidence="1" id="KW-0805">Transcription regulation</keyword>
<evidence type="ECO:0000313" key="5">
    <source>
        <dbReference type="EMBL" id="QQP91040.1"/>
    </source>
</evidence>
<dbReference type="PANTHER" id="PTHR24567">
    <property type="entry name" value="CRP FAMILY TRANSCRIPTIONAL REGULATORY PROTEIN"/>
    <property type="match status" value="1"/>
</dbReference>
<evidence type="ECO:0000313" key="6">
    <source>
        <dbReference type="Proteomes" id="UP000595197"/>
    </source>
</evidence>
<keyword evidence="3" id="KW-0804">Transcription</keyword>
<dbReference type="Gene3D" id="1.10.10.10">
    <property type="entry name" value="Winged helix-like DNA-binding domain superfamily/Winged helix DNA-binding domain"/>
    <property type="match status" value="1"/>
</dbReference>
<dbReference type="InterPro" id="IPR018490">
    <property type="entry name" value="cNMP-bd_dom_sf"/>
</dbReference>
<dbReference type="Pfam" id="PF00027">
    <property type="entry name" value="cNMP_binding"/>
    <property type="match status" value="1"/>
</dbReference>
<dbReference type="CDD" id="cd00038">
    <property type="entry name" value="CAP_ED"/>
    <property type="match status" value="1"/>
</dbReference>
<dbReference type="InterPro" id="IPR014710">
    <property type="entry name" value="RmlC-like_jellyroll"/>
</dbReference>
<organism evidence="5 6">
    <name type="scientific">Skermanella cutis</name>
    <dbReference type="NCBI Taxonomy" id="2775420"/>
    <lineage>
        <taxon>Bacteria</taxon>
        <taxon>Pseudomonadati</taxon>
        <taxon>Pseudomonadota</taxon>
        <taxon>Alphaproteobacteria</taxon>
        <taxon>Rhodospirillales</taxon>
        <taxon>Azospirillaceae</taxon>
        <taxon>Skermanella</taxon>
    </lineage>
</organism>
<dbReference type="Gene3D" id="2.60.120.10">
    <property type="entry name" value="Jelly Rolls"/>
    <property type="match status" value="1"/>
</dbReference>
<evidence type="ECO:0000256" key="3">
    <source>
        <dbReference type="ARBA" id="ARBA00023163"/>
    </source>
</evidence>
<evidence type="ECO:0000256" key="2">
    <source>
        <dbReference type="ARBA" id="ARBA00023125"/>
    </source>
</evidence>
<dbReference type="SMART" id="SM00100">
    <property type="entry name" value="cNMP"/>
    <property type="match status" value="1"/>
</dbReference>
<dbReference type="SUPFAM" id="SSF46785">
    <property type="entry name" value="Winged helix' DNA-binding domain"/>
    <property type="match status" value="1"/>
</dbReference>
<dbReference type="Proteomes" id="UP000595197">
    <property type="component" value="Chromosome"/>
</dbReference>
<keyword evidence="2" id="KW-0238">DNA-binding</keyword>
<dbReference type="InterPro" id="IPR000595">
    <property type="entry name" value="cNMP-bd_dom"/>
</dbReference>
<name>A0ABX7BBC8_9PROT</name>
<sequence length="235" mass="26252">MKEREIGDAWKGPPQCRSCGIRDLVLFADLRQTDFSLIHLPIDEVRFKPGESLYHAGDSKPYLFTLREGTVKLVQYLPDGSHRIVRLLRQGAVAGLEALLGEPYAHTATALQPVLTCRIPRAVVDRLSAETPRLHTQLMKRWHQSLQQADDWLTELSTGSARLRLARLLLQMLDATDGDICHLPIREDVGAMLAITMETASRTVAEFRRAGLIADVGDHLVRCNREGLEDVVAEA</sequence>
<protein>
    <submittedName>
        <fullName evidence="5">Crp/Fnr family transcriptional regulator</fullName>
    </submittedName>
</protein>
<evidence type="ECO:0000259" key="4">
    <source>
        <dbReference type="PROSITE" id="PS50042"/>
    </source>
</evidence>
<dbReference type="InterPro" id="IPR036390">
    <property type="entry name" value="WH_DNA-bd_sf"/>
</dbReference>
<dbReference type="InterPro" id="IPR036388">
    <property type="entry name" value="WH-like_DNA-bd_sf"/>
</dbReference>
<dbReference type="InterPro" id="IPR050397">
    <property type="entry name" value="Env_Response_Regulators"/>
</dbReference>
<dbReference type="PANTHER" id="PTHR24567:SF28">
    <property type="entry name" value="LISTERIOLYSIN REGULATORY PROTEIN"/>
    <property type="match status" value="1"/>
</dbReference>